<evidence type="ECO:0000313" key="1">
    <source>
        <dbReference type="EMBL" id="KCZ96955.1"/>
    </source>
</evidence>
<dbReference type="AlphaFoldDB" id="A0A062VG01"/>
<gene>
    <name evidence="1" type="ORF">HPO_17440</name>
</gene>
<proteinExistence type="predicted"/>
<dbReference type="RefSeq" id="WP_035601716.1">
    <property type="nucleotide sequence ID" value="NZ_ARYM01000029.1"/>
</dbReference>
<name>A0A062VG01_9PROT</name>
<sequence>MTDIDRAIAALFPQGKEGVADIKFFAGSRSDVTAEERAREVVRADAQIREGLTQKSETLDSALLTSI</sequence>
<dbReference type="Proteomes" id="UP000027100">
    <property type="component" value="Unassembled WGS sequence"/>
</dbReference>
<organism evidence="1 2">
    <name type="scientific">Hyphomonas polymorpha PS728</name>
    <dbReference type="NCBI Taxonomy" id="1280954"/>
    <lineage>
        <taxon>Bacteria</taxon>
        <taxon>Pseudomonadati</taxon>
        <taxon>Pseudomonadota</taxon>
        <taxon>Alphaproteobacteria</taxon>
        <taxon>Hyphomonadales</taxon>
        <taxon>Hyphomonadaceae</taxon>
        <taxon>Hyphomonas</taxon>
    </lineage>
</organism>
<accession>A0A062VG01</accession>
<dbReference type="EMBL" id="ARYM01000029">
    <property type="protein sequence ID" value="KCZ96955.1"/>
    <property type="molecule type" value="Genomic_DNA"/>
</dbReference>
<reference evidence="1 2" key="1">
    <citation type="journal article" date="2014" name="Antonie Van Leeuwenhoek">
        <title>Hyphomonas beringensis sp. nov. and Hyphomonas chukchiensis sp. nov., isolated from surface seawater of the Bering Sea and Chukchi Sea.</title>
        <authorList>
            <person name="Li C."/>
            <person name="Lai Q."/>
            <person name="Li G."/>
            <person name="Dong C."/>
            <person name="Wang J."/>
            <person name="Liao Y."/>
            <person name="Shao Z."/>
        </authorList>
    </citation>
    <scope>NUCLEOTIDE SEQUENCE [LARGE SCALE GENOMIC DNA]</scope>
    <source>
        <strain evidence="1 2">PS728</strain>
    </source>
</reference>
<keyword evidence="2" id="KW-1185">Reference proteome</keyword>
<evidence type="ECO:0000313" key="2">
    <source>
        <dbReference type="Proteomes" id="UP000027100"/>
    </source>
</evidence>
<comment type="caution">
    <text evidence="1">The sequence shown here is derived from an EMBL/GenBank/DDBJ whole genome shotgun (WGS) entry which is preliminary data.</text>
</comment>
<protein>
    <submittedName>
        <fullName evidence="1">Uncharacterized protein</fullName>
    </submittedName>
</protein>